<feature type="region of interest" description="Disordered" evidence="1">
    <location>
        <begin position="262"/>
        <end position="320"/>
    </location>
</feature>
<reference evidence="2" key="1">
    <citation type="submission" date="2020-02" db="EMBL/GenBank/DDBJ databases">
        <authorList>
            <person name="Palmer J.M."/>
        </authorList>
    </citation>
    <scope>NUCLEOTIDE SEQUENCE</scope>
    <source>
        <strain evidence="2">EPUS1.4</strain>
        <tissue evidence="2">Thallus</tissue>
    </source>
</reference>
<feature type="compositionally biased region" description="Basic and acidic residues" evidence="1">
    <location>
        <begin position="284"/>
        <end position="298"/>
    </location>
</feature>
<evidence type="ECO:0000313" key="2">
    <source>
        <dbReference type="EMBL" id="KAF7513330.1"/>
    </source>
</evidence>
<protein>
    <submittedName>
        <fullName evidence="2">Uncharacterized protein</fullName>
    </submittedName>
</protein>
<feature type="compositionally biased region" description="Polar residues" evidence="1">
    <location>
        <begin position="303"/>
        <end position="320"/>
    </location>
</feature>
<gene>
    <name evidence="2" type="ORF">GJ744_009751</name>
</gene>
<dbReference type="AlphaFoldDB" id="A0A8H7AQ00"/>
<evidence type="ECO:0000256" key="1">
    <source>
        <dbReference type="SAM" id="MobiDB-lite"/>
    </source>
</evidence>
<evidence type="ECO:0000313" key="3">
    <source>
        <dbReference type="Proteomes" id="UP000606974"/>
    </source>
</evidence>
<keyword evidence="3" id="KW-1185">Reference proteome</keyword>
<dbReference type="OrthoDB" id="8249012at2759"/>
<organism evidence="2 3">
    <name type="scientific">Endocarpon pusillum</name>
    <dbReference type="NCBI Taxonomy" id="364733"/>
    <lineage>
        <taxon>Eukaryota</taxon>
        <taxon>Fungi</taxon>
        <taxon>Dikarya</taxon>
        <taxon>Ascomycota</taxon>
        <taxon>Pezizomycotina</taxon>
        <taxon>Eurotiomycetes</taxon>
        <taxon>Chaetothyriomycetidae</taxon>
        <taxon>Verrucariales</taxon>
        <taxon>Verrucariaceae</taxon>
        <taxon>Endocarpon</taxon>
    </lineage>
</organism>
<dbReference type="PANTHER" id="PTHR21521">
    <property type="entry name" value="AMUN, ISOFORM A"/>
    <property type="match status" value="1"/>
</dbReference>
<dbReference type="EMBL" id="JAACFV010000006">
    <property type="protein sequence ID" value="KAF7513330.1"/>
    <property type="molecule type" value="Genomic_DNA"/>
</dbReference>
<name>A0A8H7AQ00_9EURO</name>
<proteinExistence type="predicted"/>
<feature type="region of interest" description="Disordered" evidence="1">
    <location>
        <begin position="336"/>
        <end position="362"/>
    </location>
</feature>
<feature type="compositionally biased region" description="Basic and acidic residues" evidence="1">
    <location>
        <begin position="262"/>
        <end position="277"/>
    </location>
</feature>
<dbReference type="PANTHER" id="PTHR21521:SF0">
    <property type="entry name" value="AMUN, ISOFORM A"/>
    <property type="match status" value="1"/>
</dbReference>
<sequence>MTSSPPAPETITPSQLTHLLSLYPVILEKAYKLNTRLKDPKKLSAALEDDRWRYDELPGILAARRAGGKEGGKGEGAPWLEKGELERLVGWKITHGTHRPFLPSLIRQNSPELIQSTTQSAFSSIRTPAPTHSPPKHIPYPKISTALTTLTKPLKGVGPATGTLLLSVYHPDTIPFFSDELYAWLVLQRQQADTREEKAKMKLKYDMKEYQRLYEAWTEFREGLGLRESRKVKAVEVEKAAFVVGCWDLLDEEEKRLVNMGEGGHEAQDKDEKHDEALGEGSDDAERTKWVRRTEGVKGKGTNEGNANTGKSGDGLVNTTLTVKVGGERVVSVPRKEIEMKRERPPVNDEPTIRRSKRLKRS</sequence>
<comment type="caution">
    <text evidence="2">The sequence shown here is derived from an EMBL/GenBank/DDBJ whole genome shotgun (WGS) entry which is preliminary data.</text>
</comment>
<accession>A0A8H7AQ00</accession>
<dbReference type="Proteomes" id="UP000606974">
    <property type="component" value="Unassembled WGS sequence"/>
</dbReference>
<feature type="compositionally biased region" description="Basic and acidic residues" evidence="1">
    <location>
        <begin position="336"/>
        <end position="353"/>
    </location>
</feature>